<protein>
    <submittedName>
        <fullName evidence="2">Hydroxymethylpyrimidine ABC transporter, substrate-binding component</fullName>
    </submittedName>
</protein>
<reference evidence="2" key="1">
    <citation type="submission" date="2018-06" db="EMBL/GenBank/DDBJ databases">
        <authorList>
            <person name="Zhirakovskaya E."/>
        </authorList>
    </citation>
    <scope>NUCLEOTIDE SEQUENCE</scope>
</reference>
<dbReference type="PROSITE" id="PS51257">
    <property type="entry name" value="PROKAR_LIPOPROTEIN"/>
    <property type="match status" value="1"/>
</dbReference>
<organism evidence="2">
    <name type="scientific">hydrothermal vent metagenome</name>
    <dbReference type="NCBI Taxonomy" id="652676"/>
    <lineage>
        <taxon>unclassified sequences</taxon>
        <taxon>metagenomes</taxon>
        <taxon>ecological metagenomes</taxon>
    </lineage>
</organism>
<feature type="domain" description="SsuA/THI5-like" evidence="1">
    <location>
        <begin position="45"/>
        <end position="255"/>
    </location>
</feature>
<gene>
    <name evidence="2" type="ORF">MNBD_CHLOROFLEXI01-1238</name>
</gene>
<proteinExistence type="predicted"/>
<dbReference type="PANTHER" id="PTHR31528:SF15">
    <property type="entry name" value="RIBOFLAVIN-BINDING PROTEIN RIBY"/>
    <property type="match status" value="1"/>
</dbReference>
<sequence>MRRKYFRVFMLLLAATAVLVACTAKEMAEPQLMSISLPMGFVADPQYAPFYVAVGKGYFAEAGFEVAFDYSFETDGVALVGANERQFAIVSGEQVLLARAQDIPVVYVLEWFQKFPIAVVSKAEADILSPEDLSGRSVGLPGFFGATYVGYLGLLSANDMLPGDVNADDIGFNQVESLLSGQTEAVVGYINNEPIQLVGRGVEINVILVSDYIDMVANGIITNETMIAENPQVVERFVGAVLRGLADTLANPDEAFEISKNFVEGLEDGRKPVLEASLPLWEAEVLGLSKLDSWKNSQEVLLQAGLLDAPLADLPAVFSNEFVFAAQP</sequence>
<dbReference type="PANTHER" id="PTHR31528">
    <property type="entry name" value="4-AMINO-5-HYDROXYMETHYL-2-METHYLPYRIMIDINE PHOSPHATE SYNTHASE THI11-RELATED"/>
    <property type="match status" value="1"/>
</dbReference>
<dbReference type="AlphaFoldDB" id="A0A3B0V051"/>
<name>A0A3B0V051_9ZZZZ</name>
<dbReference type="Gene3D" id="3.40.190.10">
    <property type="entry name" value="Periplasmic binding protein-like II"/>
    <property type="match status" value="2"/>
</dbReference>
<evidence type="ECO:0000259" key="1">
    <source>
        <dbReference type="Pfam" id="PF09084"/>
    </source>
</evidence>
<evidence type="ECO:0000313" key="2">
    <source>
        <dbReference type="EMBL" id="VAW36421.1"/>
    </source>
</evidence>
<accession>A0A3B0V051</accession>
<dbReference type="InterPro" id="IPR015168">
    <property type="entry name" value="SsuA/THI5"/>
</dbReference>
<dbReference type="InterPro" id="IPR027939">
    <property type="entry name" value="NMT1/THI5"/>
</dbReference>
<dbReference type="EMBL" id="UOEU01000626">
    <property type="protein sequence ID" value="VAW36421.1"/>
    <property type="molecule type" value="Genomic_DNA"/>
</dbReference>
<dbReference type="GO" id="GO:0009228">
    <property type="term" value="P:thiamine biosynthetic process"/>
    <property type="evidence" value="ECO:0007669"/>
    <property type="project" value="InterPro"/>
</dbReference>
<dbReference type="Pfam" id="PF09084">
    <property type="entry name" value="NMT1"/>
    <property type="match status" value="1"/>
</dbReference>
<dbReference type="SUPFAM" id="SSF53850">
    <property type="entry name" value="Periplasmic binding protein-like II"/>
    <property type="match status" value="1"/>
</dbReference>